<comment type="caution">
    <text evidence="1">The sequence shown here is derived from an EMBL/GenBank/DDBJ whole genome shotgun (WGS) entry which is preliminary data.</text>
</comment>
<organism evidence="1 2">
    <name type="scientific">Oedothorax gibbosus</name>
    <dbReference type="NCBI Taxonomy" id="931172"/>
    <lineage>
        <taxon>Eukaryota</taxon>
        <taxon>Metazoa</taxon>
        <taxon>Ecdysozoa</taxon>
        <taxon>Arthropoda</taxon>
        <taxon>Chelicerata</taxon>
        <taxon>Arachnida</taxon>
        <taxon>Araneae</taxon>
        <taxon>Araneomorphae</taxon>
        <taxon>Entelegynae</taxon>
        <taxon>Araneoidea</taxon>
        <taxon>Linyphiidae</taxon>
        <taxon>Erigoninae</taxon>
        <taxon>Oedothorax</taxon>
    </lineage>
</organism>
<dbReference type="Proteomes" id="UP000827092">
    <property type="component" value="Unassembled WGS sequence"/>
</dbReference>
<gene>
    <name evidence="1" type="ORF">JTE90_011203</name>
</gene>
<evidence type="ECO:0000313" key="1">
    <source>
        <dbReference type="EMBL" id="KAG8201528.1"/>
    </source>
</evidence>
<reference evidence="1 2" key="1">
    <citation type="journal article" date="2022" name="Nat. Ecol. Evol.">
        <title>A masculinizing supergene underlies an exaggerated male reproductive morph in a spider.</title>
        <authorList>
            <person name="Hendrickx F."/>
            <person name="De Corte Z."/>
            <person name="Sonet G."/>
            <person name="Van Belleghem S.M."/>
            <person name="Kostlbacher S."/>
            <person name="Vangestel C."/>
        </authorList>
    </citation>
    <scope>NUCLEOTIDE SEQUENCE [LARGE SCALE GENOMIC DNA]</scope>
    <source>
        <strain evidence="1">W744_W776</strain>
    </source>
</reference>
<keyword evidence="2" id="KW-1185">Reference proteome</keyword>
<accession>A0AAV6W1B1</accession>
<sequence length="74" mass="8609">MSDGKAASNYLREDKRFFPKQMGFDGNGFLMPFFGVKRWIRRPEIIYFHPEPATGRAKETFVVGKCKNVRSSYV</sequence>
<protein>
    <submittedName>
        <fullName evidence="1">Uncharacterized protein</fullName>
    </submittedName>
</protein>
<dbReference type="AlphaFoldDB" id="A0AAV6W1B1"/>
<proteinExistence type="predicted"/>
<dbReference type="EMBL" id="JAFNEN010000004">
    <property type="protein sequence ID" value="KAG8201528.1"/>
    <property type="molecule type" value="Genomic_DNA"/>
</dbReference>
<name>A0AAV6W1B1_9ARAC</name>
<evidence type="ECO:0000313" key="2">
    <source>
        <dbReference type="Proteomes" id="UP000827092"/>
    </source>
</evidence>